<evidence type="ECO:0000256" key="2">
    <source>
        <dbReference type="ARBA" id="ARBA00022618"/>
    </source>
</evidence>
<dbReference type="Pfam" id="PF22642">
    <property type="entry name" value="MinC_N_1"/>
    <property type="match status" value="1"/>
</dbReference>
<dbReference type="InterPro" id="IPR016098">
    <property type="entry name" value="CAP/MinC_C"/>
</dbReference>
<dbReference type="GO" id="GO:1901891">
    <property type="term" value="P:regulation of cell septum assembly"/>
    <property type="evidence" value="ECO:0007669"/>
    <property type="project" value="InterPro"/>
</dbReference>
<keyword evidence="2 6" id="KW-0132">Cell division</keyword>
<dbReference type="InterPro" id="IPR013033">
    <property type="entry name" value="MinC"/>
</dbReference>
<evidence type="ECO:0000256" key="7">
    <source>
        <dbReference type="SAM" id="MobiDB-lite"/>
    </source>
</evidence>
<feature type="domain" description="Septum site-determining protein MinC N-terminal" evidence="9">
    <location>
        <begin position="8"/>
        <end position="82"/>
    </location>
</feature>
<dbReference type="Proteomes" id="UP000230821">
    <property type="component" value="Unassembled WGS sequence"/>
</dbReference>
<dbReference type="GO" id="GO:0000902">
    <property type="term" value="P:cell morphogenesis"/>
    <property type="evidence" value="ECO:0007669"/>
    <property type="project" value="InterPro"/>
</dbReference>
<dbReference type="Gene3D" id="3.30.160.540">
    <property type="match status" value="1"/>
</dbReference>
<evidence type="ECO:0000256" key="6">
    <source>
        <dbReference type="HAMAP-Rule" id="MF_00267"/>
    </source>
</evidence>
<dbReference type="InterPro" id="IPR055219">
    <property type="entry name" value="MinC_N_1"/>
</dbReference>
<accession>A0A2G6KHG0</accession>
<comment type="caution">
    <text evidence="10">The sequence shown here is derived from an EMBL/GenBank/DDBJ whole genome shotgun (WGS) entry which is preliminary data.</text>
</comment>
<comment type="subunit">
    <text evidence="5 6">Interacts with MinD and FtsZ.</text>
</comment>
<keyword evidence="4 6" id="KW-0131">Cell cycle</keyword>
<evidence type="ECO:0000313" key="10">
    <source>
        <dbReference type="EMBL" id="PIE35075.1"/>
    </source>
</evidence>
<dbReference type="EMBL" id="PDSK01000064">
    <property type="protein sequence ID" value="PIE35075.1"/>
    <property type="molecule type" value="Genomic_DNA"/>
</dbReference>
<evidence type="ECO:0000256" key="5">
    <source>
        <dbReference type="ARBA" id="ARBA00046874"/>
    </source>
</evidence>
<evidence type="ECO:0000313" key="11">
    <source>
        <dbReference type="Proteomes" id="UP000230821"/>
    </source>
</evidence>
<comment type="similarity">
    <text evidence="1 6">Belongs to the MinC family.</text>
</comment>
<evidence type="ECO:0000259" key="9">
    <source>
        <dbReference type="Pfam" id="PF22642"/>
    </source>
</evidence>
<evidence type="ECO:0000259" key="8">
    <source>
        <dbReference type="Pfam" id="PF03775"/>
    </source>
</evidence>
<keyword evidence="3 6" id="KW-0717">Septation</keyword>
<evidence type="ECO:0000256" key="4">
    <source>
        <dbReference type="ARBA" id="ARBA00023306"/>
    </source>
</evidence>
<dbReference type="InterPro" id="IPR036145">
    <property type="entry name" value="MinC_C_sf"/>
</dbReference>
<dbReference type="HAMAP" id="MF_00267">
    <property type="entry name" value="MinC"/>
    <property type="match status" value="1"/>
</dbReference>
<dbReference type="SUPFAM" id="SSF63848">
    <property type="entry name" value="Cell-division inhibitor MinC, C-terminal domain"/>
    <property type="match status" value="1"/>
</dbReference>
<protein>
    <recommendedName>
        <fullName evidence="6">Probable septum site-determining protein MinC</fullName>
    </recommendedName>
</protein>
<comment type="function">
    <text evidence="6">Cell division inhibitor that blocks the formation of polar Z ring septums. Rapidly oscillates between the poles of the cell to destabilize FtsZ filaments that have formed before they mature into polar Z rings. Prevents FtsZ polymerization.</text>
</comment>
<dbReference type="PANTHER" id="PTHR34108">
    <property type="entry name" value="SEPTUM SITE-DETERMINING PROTEIN MINC"/>
    <property type="match status" value="1"/>
</dbReference>
<gene>
    <name evidence="6 10" type="primary">minC</name>
    <name evidence="10" type="ORF">CSA56_05570</name>
</gene>
<reference evidence="10 11" key="1">
    <citation type="submission" date="2017-10" db="EMBL/GenBank/DDBJ databases">
        <title>Novel microbial diversity and functional potential in the marine mammal oral microbiome.</title>
        <authorList>
            <person name="Dudek N.K."/>
            <person name="Sun C.L."/>
            <person name="Burstein D."/>
            <person name="Kantor R.S."/>
            <person name="Aliaga Goltsman D.S."/>
            <person name="Bik E.M."/>
            <person name="Thomas B.C."/>
            <person name="Banfield J.F."/>
            <person name="Relman D.A."/>
        </authorList>
    </citation>
    <scope>NUCLEOTIDE SEQUENCE [LARGE SCALE GENOMIC DNA]</scope>
    <source>
        <strain evidence="10">DOLJORAL78_47_16</strain>
    </source>
</reference>
<dbReference type="AlphaFoldDB" id="A0A2G6KHG0"/>
<dbReference type="Pfam" id="PF03775">
    <property type="entry name" value="MinC_C"/>
    <property type="match status" value="1"/>
</dbReference>
<name>A0A2G6KHG0_9BACT</name>
<dbReference type="GO" id="GO:0000917">
    <property type="term" value="P:division septum assembly"/>
    <property type="evidence" value="ECO:0007669"/>
    <property type="project" value="UniProtKB-KW"/>
</dbReference>
<sequence>MPTLHNPVEIKGQKEGLWIFLADDPEFPELLEALRQKLEASNNFFREAEVTIDTGNRECSNDEKEQLRMVVEDEYTLRVKEILHSDRQEEQAEQEEQSEEVQRNVSEIEGEQPVHHPEENVSDELETDDDEFMKFLDETFRIPVKRKWEEKETYSSDYLYENEESAFYFRGTIRSGQTLEFPGNIVVLGDINPGAYVIASGDIVVMGRLHGVVHAGAEGEERAVVISADFRPSQLRIAQYIGRPPDEYPRSRTKHLQTEKAYVRDGAIVIEPIL</sequence>
<dbReference type="PANTHER" id="PTHR34108:SF1">
    <property type="entry name" value="SEPTUM SITE-DETERMINING PROTEIN MINC"/>
    <property type="match status" value="1"/>
</dbReference>
<dbReference type="Gene3D" id="2.160.20.70">
    <property type="match status" value="1"/>
</dbReference>
<dbReference type="InterPro" id="IPR005526">
    <property type="entry name" value="Septum_form_inhib_MinC_C"/>
</dbReference>
<dbReference type="NCBIfam" id="TIGR01222">
    <property type="entry name" value="minC"/>
    <property type="match status" value="1"/>
</dbReference>
<proteinExistence type="inferred from homology"/>
<evidence type="ECO:0000256" key="1">
    <source>
        <dbReference type="ARBA" id="ARBA00006291"/>
    </source>
</evidence>
<organism evidence="10 11">
    <name type="scientific">candidate division KSB3 bacterium</name>
    <dbReference type="NCBI Taxonomy" id="2044937"/>
    <lineage>
        <taxon>Bacteria</taxon>
        <taxon>candidate division KSB3</taxon>
    </lineage>
</organism>
<feature type="region of interest" description="Disordered" evidence="7">
    <location>
        <begin position="86"/>
        <end position="128"/>
    </location>
</feature>
<evidence type="ECO:0000256" key="3">
    <source>
        <dbReference type="ARBA" id="ARBA00023210"/>
    </source>
</evidence>
<feature type="domain" description="Septum formation inhibitor MinC C-terminal" evidence="8">
    <location>
        <begin position="170"/>
        <end position="271"/>
    </location>
</feature>